<dbReference type="InterPro" id="IPR011011">
    <property type="entry name" value="Znf_FYVE_PHD"/>
</dbReference>
<keyword evidence="5" id="KW-0770">Synapse</keyword>
<comment type="subcellular location">
    <subcellularLocation>
        <location evidence="7">Presynaptic active zone</location>
    </subcellularLocation>
</comment>
<feature type="region of interest" description="Disordered" evidence="8">
    <location>
        <begin position="1"/>
        <end position="64"/>
    </location>
</feature>
<dbReference type="GO" id="GO:0008270">
    <property type="term" value="F:zinc ion binding"/>
    <property type="evidence" value="ECO:0007669"/>
    <property type="project" value="UniProtKB-KW"/>
</dbReference>
<dbReference type="GO" id="GO:1904071">
    <property type="term" value="P:presynaptic active zone assembly"/>
    <property type="evidence" value="ECO:0007669"/>
    <property type="project" value="TreeGrafter"/>
</dbReference>
<reference evidence="10" key="2">
    <citation type="submission" date="2025-09" db="UniProtKB">
        <authorList>
            <consortium name="Ensembl"/>
        </authorList>
    </citation>
    <scope>IDENTIFICATION</scope>
</reference>
<evidence type="ECO:0000256" key="8">
    <source>
        <dbReference type="SAM" id="MobiDB-lite"/>
    </source>
</evidence>
<dbReference type="Ensembl" id="ENSMAMT00000059120.1">
    <property type="protein sequence ID" value="ENSMAMP00000051356.1"/>
    <property type="gene ID" value="ENSMAMG00000026651.1"/>
</dbReference>
<dbReference type="PANTHER" id="PTHR14113">
    <property type="entry name" value="PICCOLO/BASSOON"/>
    <property type="match status" value="1"/>
</dbReference>
<keyword evidence="4" id="KW-0862">Zinc</keyword>
<feature type="region of interest" description="Disordered" evidence="8">
    <location>
        <begin position="237"/>
        <end position="350"/>
    </location>
</feature>
<dbReference type="GO" id="GO:0098978">
    <property type="term" value="C:glutamatergic synapse"/>
    <property type="evidence" value="ECO:0007669"/>
    <property type="project" value="TreeGrafter"/>
</dbReference>
<dbReference type="Gene3D" id="3.30.40.10">
    <property type="entry name" value="Zinc/RING finger domain, C3HC4 (zinc finger)"/>
    <property type="match status" value="2"/>
</dbReference>
<keyword evidence="6" id="KW-0966">Cell projection</keyword>
<evidence type="ECO:0000256" key="6">
    <source>
        <dbReference type="ARBA" id="ARBA00023273"/>
    </source>
</evidence>
<reference evidence="10" key="1">
    <citation type="submission" date="2025-08" db="UniProtKB">
        <authorList>
            <consortium name="Ensembl"/>
        </authorList>
    </citation>
    <scope>IDENTIFICATION</scope>
</reference>
<keyword evidence="2" id="KW-0677">Repeat</keyword>
<feature type="region of interest" description="Disordered" evidence="8">
    <location>
        <begin position="377"/>
        <end position="417"/>
    </location>
</feature>
<dbReference type="InParanoid" id="A0A7N8XVP6"/>
<evidence type="ECO:0000256" key="5">
    <source>
        <dbReference type="ARBA" id="ARBA00023018"/>
    </source>
</evidence>
<dbReference type="GO" id="GO:0048788">
    <property type="term" value="C:cytoskeleton of presynaptic active zone"/>
    <property type="evidence" value="ECO:0007669"/>
    <property type="project" value="TreeGrafter"/>
</dbReference>
<evidence type="ECO:0000259" key="9">
    <source>
        <dbReference type="Pfam" id="PF05715"/>
    </source>
</evidence>
<proteinExistence type="predicted"/>
<feature type="compositionally biased region" description="Basic and acidic residues" evidence="8">
    <location>
        <begin position="107"/>
        <end position="125"/>
    </location>
</feature>
<protein>
    <recommendedName>
        <fullName evidence="9">Zinc finger piccolo-type domain-containing protein</fullName>
    </recommendedName>
</protein>
<feature type="compositionally biased region" description="Polar residues" evidence="8">
    <location>
        <begin position="7"/>
        <end position="17"/>
    </location>
</feature>
<keyword evidence="11" id="KW-1185">Reference proteome</keyword>
<dbReference type="Proteomes" id="UP000261640">
    <property type="component" value="Unplaced"/>
</dbReference>
<feature type="region of interest" description="Disordered" evidence="8">
    <location>
        <begin position="95"/>
        <end position="142"/>
    </location>
</feature>
<dbReference type="GeneTree" id="ENSGT00620000087961"/>
<feature type="domain" description="Zinc finger piccolo-type" evidence="9">
    <location>
        <begin position="154"/>
        <end position="208"/>
    </location>
</feature>
<sequence>ADKSHKQSSSGPVQKTPQESRKTGPPDQTSQIAQKQRNATAATQQDTGDFFGFGGPKTHNDTAKTAESVTGKMFGFGSSIFSSASTLISSAVQDEPKTTLVSPKMPAPKDSKSPTVKKPEEKKVDQPQQAKASPLVQPKVDKPSPVISKAGHSTCPLCKLELHLGSKDPPNYSTCTECKNTVCNQCGFNPMPNVKEWLCLNCQMQRALGAAEPPGTPMMKLQASPNKVAVPANALKKDTHLDQPQKKDPPPAESNIKETSVTGSPQRKPPAQAEQPTKTEVRQGPEGQKVASPVPGQKTQQEGWKTGPQKPSDQTSQAGHKQSNATSATQEDTGGFFGFGSPKAHHDTVKPAESLGGKMFGFGSSIFSSTSTLINSAVQDESKKTPPVSPKMPAAKATKSPPTQKQEQEKKLEQVQQNKTSPLIHAKVEKASLEASSVCVSKAEQSTCPLCKAELNVGSNKPPNYRSCTECKNTVCNQCGFNPMPNMSEVIKANIL</sequence>
<feature type="domain" description="Zinc finger piccolo-type" evidence="9">
    <location>
        <begin position="447"/>
        <end position="490"/>
    </location>
</feature>
<feature type="compositionally biased region" description="Basic and acidic residues" evidence="8">
    <location>
        <begin position="237"/>
        <end position="250"/>
    </location>
</feature>
<evidence type="ECO:0000256" key="7">
    <source>
        <dbReference type="ARBA" id="ARBA00034101"/>
    </source>
</evidence>
<dbReference type="InterPro" id="IPR013083">
    <property type="entry name" value="Znf_RING/FYVE/PHD"/>
</dbReference>
<dbReference type="InterPro" id="IPR052098">
    <property type="entry name" value="Presynaptic_Scaffold_Bsn/Pclo"/>
</dbReference>
<evidence type="ECO:0000256" key="3">
    <source>
        <dbReference type="ARBA" id="ARBA00022771"/>
    </source>
</evidence>
<dbReference type="PANTHER" id="PTHR14113:SF6">
    <property type="entry name" value="PROTEIN PICCOLO"/>
    <property type="match status" value="1"/>
</dbReference>
<feature type="compositionally biased region" description="Polar residues" evidence="8">
    <location>
        <begin position="297"/>
        <end position="332"/>
    </location>
</feature>
<evidence type="ECO:0000313" key="10">
    <source>
        <dbReference type="Ensembl" id="ENSMAMP00000051356.1"/>
    </source>
</evidence>
<organism evidence="10 11">
    <name type="scientific">Mastacembelus armatus</name>
    <name type="common">zig-zag eel</name>
    <dbReference type="NCBI Taxonomy" id="205130"/>
    <lineage>
        <taxon>Eukaryota</taxon>
        <taxon>Metazoa</taxon>
        <taxon>Chordata</taxon>
        <taxon>Craniata</taxon>
        <taxon>Vertebrata</taxon>
        <taxon>Euteleostomi</taxon>
        <taxon>Actinopterygii</taxon>
        <taxon>Neopterygii</taxon>
        <taxon>Teleostei</taxon>
        <taxon>Neoteleostei</taxon>
        <taxon>Acanthomorphata</taxon>
        <taxon>Anabantaria</taxon>
        <taxon>Synbranchiformes</taxon>
        <taxon>Mastacembelidae</taxon>
        <taxon>Mastacembelus</taxon>
    </lineage>
</organism>
<dbReference type="AlphaFoldDB" id="A0A7N8XVP6"/>
<dbReference type="Pfam" id="PF05715">
    <property type="entry name" value="zf-piccolo"/>
    <property type="match status" value="2"/>
</dbReference>
<dbReference type="GO" id="GO:0035418">
    <property type="term" value="P:protein localization to synapse"/>
    <property type="evidence" value="ECO:0007669"/>
    <property type="project" value="TreeGrafter"/>
</dbReference>
<keyword evidence="1" id="KW-0479">Metal-binding</keyword>
<evidence type="ECO:0000313" key="11">
    <source>
        <dbReference type="Proteomes" id="UP000261640"/>
    </source>
</evidence>
<dbReference type="GO" id="GO:0030424">
    <property type="term" value="C:axon"/>
    <property type="evidence" value="ECO:0007669"/>
    <property type="project" value="TreeGrafter"/>
</dbReference>
<dbReference type="SUPFAM" id="SSF57903">
    <property type="entry name" value="FYVE/PHD zinc finger"/>
    <property type="match status" value="2"/>
</dbReference>
<accession>A0A7N8XVP6</accession>
<feature type="compositionally biased region" description="Polar residues" evidence="8">
    <location>
        <begin position="26"/>
        <end position="42"/>
    </location>
</feature>
<dbReference type="GO" id="GO:0098982">
    <property type="term" value="C:GABA-ergic synapse"/>
    <property type="evidence" value="ECO:0007669"/>
    <property type="project" value="TreeGrafter"/>
</dbReference>
<keyword evidence="3" id="KW-0863">Zinc-finger</keyword>
<evidence type="ECO:0000256" key="1">
    <source>
        <dbReference type="ARBA" id="ARBA00022723"/>
    </source>
</evidence>
<evidence type="ECO:0000256" key="4">
    <source>
        <dbReference type="ARBA" id="ARBA00022833"/>
    </source>
</evidence>
<dbReference type="InterPro" id="IPR008899">
    <property type="entry name" value="Znf_piccolo"/>
</dbReference>
<evidence type="ECO:0000256" key="2">
    <source>
        <dbReference type="ARBA" id="ARBA00022737"/>
    </source>
</evidence>
<name>A0A7N8XVP6_9TELE</name>
<dbReference type="GO" id="GO:0098882">
    <property type="term" value="F:structural constituent of presynaptic active zone"/>
    <property type="evidence" value="ECO:0007669"/>
    <property type="project" value="TreeGrafter"/>
</dbReference>